<evidence type="ECO:0000313" key="1">
    <source>
        <dbReference type="EnsemblPlants" id="TuG1812G0600003790.01.T01"/>
    </source>
</evidence>
<reference evidence="1" key="2">
    <citation type="submission" date="2018-03" db="EMBL/GenBank/DDBJ databases">
        <title>The Triticum urartu genome reveals the dynamic nature of wheat genome evolution.</title>
        <authorList>
            <person name="Ling H."/>
            <person name="Ma B."/>
            <person name="Shi X."/>
            <person name="Liu H."/>
            <person name="Dong L."/>
            <person name="Sun H."/>
            <person name="Cao Y."/>
            <person name="Gao Q."/>
            <person name="Zheng S."/>
            <person name="Li Y."/>
            <person name="Yu Y."/>
            <person name="Du H."/>
            <person name="Qi M."/>
            <person name="Li Y."/>
            <person name="Yu H."/>
            <person name="Cui Y."/>
            <person name="Wang N."/>
            <person name="Chen C."/>
            <person name="Wu H."/>
            <person name="Zhao Y."/>
            <person name="Zhang J."/>
            <person name="Li Y."/>
            <person name="Zhou W."/>
            <person name="Zhang B."/>
            <person name="Hu W."/>
            <person name="Eijk M."/>
            <person name="Tang J."/>
            <person name="Witsenboer H."/>
            <person name="Zhao S."/>
            <person name="Li Z."/>
            <person name="Zhang A."/>
            <person name="Wang D."/>
            <person name="Liang C."/>
        </authorList>
    </citation>
    <scope>NUCLEOTIDE SEQUENCE [LARGE SCALE GENOMIC DNA]</scope>
    <source>
        <strain evidence="1">cv. G1812</strain>
    </source>
</reference>
<sequence length="73" mass="8063">MGTLLRNLQLLFLNYETKRIVCTALHFNCVNIYNIIPAAVGRNHTVVVTSEGENAFHLVTTCMGGRGSLRNGE</sequence>
<name>A0A8R7QWX2_TRIUA</name>
<proteinExistence type="predicted"/>
<reference evidence="2" key="1">
    <citation type="journal article" date="2013" name="Nature">
        <title>Draft genome of the wheat A-genome progenitor Triticum urartu.</title>
        <authorList>
            <person name="Ling H.Q."/>
            <person name="Zhao S."/>
            <person name="Liu D."/>
            <person name="Wang J."/>
            <person name="Sun H."/>
            <person name="Zhang C."/>
            <person name="Fan H."/>
            <person name="Li D."/>
            <person name="Dong L."/>
            <person name="Tao Y."/>
            <person name="Gao C."/>
            <person name="Wu H."/>
            <person name="Li Y."/>
            <person name="Cui Y."/>
            <person name="Guo X."/>
            <person name="Zheng S."/>
            <person name="Wang B."/>
            <person name="Yu K."/>
            <person name="Liang Q."/>
            <person name="Yang W."/>
            <person name="Lou X."/>
            <person name="Chen J."/>
            <person name="Feng M."/>
            <person name="Jian J."/>
            <person name="Zhang X."/>
            <person name="Luo G."/>
            <person name="Jiang Y."/>
            <person name="Liu J."/>
            <person name="Wang Z."/>
            <person name="Sha Y."/>
            <person name="Zhang B."/>
            <person name="Wu H."/>
            <person name="Tang D."/>
            <person name="Shen Q."/>
            <person name="Xue P."/>
            <person name="Zou S."/>
            <person name="Wang X."/>
            <person name="Liu X."/>
            <person name="Wang F."/>
            <person name="Yang Y."/>
            <person name="An X."/>
            <person name="Dong Z."/>
            <person name="Zhang K."/>
            <person name="Zhang X."/>
            <person name="Luo M.C."/>
            <person name="Dvorak J."/>
            <person name="Tong Y."/>
            <person name="Wang J."/>
            <person name="Yang H."/>
            <person name="Li Z."/>
            <person name="Wang D."/>
            <person name="Zhang A."/>
            <person name="Wang J."/>
        </authorList>
    </citation>
    <scope>NUCLEOTIDE SEQUENCE</scope>
    <source>
        <strain evidence="2">cv. G1812</strain>
    </source>
</reference>
<organism evidence="1 2">
    <name type="scientific">Triticum urartu</name>
    <name type="common">Red wild einkorn</name>
    <name type="synonym">Crithodium urartu</name>
    <dbReference type="NCBI Taxonomy" id="4572"/>
    <lineage>
        <taxon>Eukaryota</taxon>
        <taxon>Viridiplantae</taxon>
        <taxon>Streptophyta</taxon>
        <taxon>Embryophyta</taxon>
        <taxon>Tracheophyta</taxon>
        <taxon>Spermatophyta</taxon>
        <taxon>Magnoliopsida</taxon>
        <taxon>Liliopsida</taxon>
        <taxon>Poales</taxon>
        <taxon>Poaceae</taxon>
        <taxon>BOP clade</taxon>
        <taxon>Pooideae</taxon>
        <taxon>Triticodae</taxon>
        <taxon>Triticeae</taxon>
        <taxon>Triticinae</taxon>
        <taxon>Triticum</taxon>
    </lineage>
</organism>
<keyword evidence="2" id="KW-1185">Reference proteome</keyword>
<dbReference type="EnsemblPlants" id="TuG1812G0600003790.01.T01">
    <property type="protein sequence ID" value="TuG1812G0600003790.01.T01"/>
    <property type="gene ID" value="TuG1812G0600003790.01"/>
</dbReference>
<accession>A0A8R7QWX2</accession>
<dbReference type="Gramene" id="TuG1812G0600003790.01.T01">
    <property type="protein sequence ID" value="TuG1812G0600003790.01.T01"/>
    <property type="gene ID" value="TuG1812G0600003790.01"/>
</dbReference>
<evidence type="ECO:0000313" key="2">
    <source>
        <dbReference type="Proteomes" id="UP000015106"/>
    </source>
</evidence>
<reference evidence="1" key="3">
    <citation type="submission" date="2022-06" db="UniProtKB">
        <authorList>
            <consortium name="EnsemblPlants"/>
        </authorList>
    </citation>
    <scope>IDENTIFICATION</scope>
</reference>
<dbReference type="AlphaFoldDB" id="A0A8R7QWX2"/>
<protein>
    <submittedName>
        <fullName evidence="1">Uncharacterized protein</fullName>
    </submittedName>
</protein>
<dbReference type="Proteomes" id="UP000015106">
    <property type="component" value="Chromosome 6"/>
</dbReference>